<dbReference type="PANTHER" id="PTHR13774:SF17">
    <property type="entry name" value="PHENAZINE BIOSYNTHESIS-LIKE DOMAIN-CONTAINING PROTEIN"/>
    <property type="match status" value="1"/>
</dbReference>
<dbReference type="InterPro" id="IPR003719">
    <property type="entry name" value="Phenazine_PhzF-like"/>
</dbReference>
<organism evidence="3 4">
    <name type="scientific">Symmachiella dynata</name>
    <dbReference type="NCBI Taxonomy" id="2527995"/>
    <lineage>
        <taxon>Bacteria</taxon>
        <taxon>Pseudomonadati</taxon>
        <taxon>Planctomycetota</taxon>
        <taxon>Planctomycetia</taxon>
        <taxon>Planctomycetales</taxon>
        <taxon>Planctomycetaceae</taxon>
        <taxon>Symmachiella</taxon>
    </lineage>
</organism>
<dbReference type="GO" id="GO:0005737">
    <property type="term" value="C:cytoplasm"/>
    <property type="evidence" value="ECO:0007669"/>
    <property type="project" value="TreeGrafter"/>
</dbReference>
<evidence type="ECO:0000313" key="4">
    <source>
        <dbReference type="Proteomes" id="UP000319383"/>
    </source>
</evidence>
<gene>
    <name evidence="3" type="ORF">Mal52_26840</name>
</gene>
<dbReference type="GO" id="GO:0016853">
    <property type="term" value="F:isomerase activity"/>
    <property type="evidence" value="ECO:0007669"/>
    <property type="project" value="UniProtKB-KW"/>
</dbReference>
<dbReference type="AlphaFoldDB" id="A0A517ZNZ8"/>
<dbReference type="KEGG" id="sdyn:Mal52_26840"/>
<comment type="similarity">
    <text evidence="1">Belongs to the PhzF family.</text>
</comment>
<dbReference type="Gene3D" id="3.10.310.10">
    <property type="entry name" value="Diaminopimelate Epimerase, Chain A, domain 1"/>
    <property type="match status" value="2"/>
</dbReference>
<evidence type="ECO:0000313" key="3">
    <source>
        <dbReference type="EMBL" id="QDU44206.1"/>
    </source>
</evidence>
<accession>A0A517ZNZ8</accession>
<dbReference type="PANTHER" id="PTHR13774">
    <property type="entry name" value="PHENAZINE BIOSYNTHESIS PROTEIN"/>
    <property type="match status" value="1"/>
</dbReference>
<name>A0A517ZNZ8_9PLAN</name>
<evidence type="ECO:0000256" key="2">
    <source>
        <dbReference type="ARBA" id="ARBA00023235"/>
    </source>
</evidence>
<evidence type="ECO:0008006" key="5">
    <source>
        <dbReference type="Google" id="ProtNLM"/>
    </source>
</evidence>
<dbReference type="EMBL" id="CP036276">
    <property type="protein sequence ID" value="QDU44206.1"/>
    <property type="molecule type" value="Genomic_DNA"/>
</dbReference>
<protein>
    <recommendedName>
        <fullName evidence="5">Isomerase YddE</fullName>
    </recommendedName>
</protein>
<dbReference type="Pfam" id="PF02567">
    <property type="entry name" value="PhzC-PhzF"/>
    <property type="match status" value="1"/>
</dbReference>
<proteinExistence type="inferred from homology"/>
<sequence>MEVDLCGHATLATAHVLWSEGHLANDVPALFNTNSGRLTASRDGEWIKLDFPAEPPVDTETPDVLAAALGTTPIYVGKNRMDLLAEIDSEATLRALSPDLQLISEIPTRGVIVTCRCASGEYDFVSRFFAPNCGVNEDPVCGSAHCCLTPYWSAKLSKPELLAYQASARGGVLQLRLAGERVELGGRAVTTMRGQLTV</sequence>
<keyword evidence="4" id="KW-1185">Reference proteome</keyword>
<reference evidence="3 4" key="1">
    <citation type="submission" date="2019-02" db="EMBL/GenBank/DDBJ databases">
        <title>Deep-cultivation of Planctomycetes and their phenomic and genomic characterization uncovers novel biology.</title>
        <authorList>
            <person name="Wiegand S."/>
            <person name="Jogler M."/>
            <person name="Boedeker C."/>
            <person name="Pinto D."/>
            <person name="Vollmers J."/>
            <person name="Rivas-Marin E."/>
            <person name="Kohn T."/>
            <person name="Peeters S.H."/>
            <person name="Heuer A."/>
            <person name="Rast P."/>
            <person name="Oberbeckmann S."/>
            <person name="Bunk B."/>
            <person name="Jeske O."/>
            <person name="Meyerdierks A."/>
            <person name="Storesund J.E."/>
            <person name="Kallscheuer N."/>
            <person name="Luecker S."/>
            <person name="Lage O.M."/>
            <person name="Pohl T."/>
            <person name="Merkel B.J."/>
            <person name="Hornburger P."/>
            <person name="Mueller R.-W."/>
            <person name="Bruemmer F."/>
            <person name="Labrenz M."/>
            <person name="Spormann A.M."/>
            <person name="Op den Camp H."/>
            <person name="Overmann J."/>
            <person name="Amann R."/>
            <person name="Jetten M.S.M."/>
            <person name="Mascher T."/>
            <person name="Medema M.H."/>
            <person name="Devos D.P."/>
            <person name="Kaster A.-K."/>
            <person name="Ovreas L."/>
            <person name="Rohde M."/>
            <person name="Galperin M.Y."/>
            <person name="Jogler C."/>
        </authorList>
    </citation>
    <scope>NUCLEOTIDE SEQUENCE [LARGE SCALE GENOMIC DNA]</scope>
    <source>
        <strain evidence="3 4">Mal52</strain>
    </source>
</reference>
<evidence type="ECO:0000256" key="1">
    <source>
        <dbReference type="ARBA" id="ARBA00008270"/>
    </source>
</evidence>
<dbReference type="Proteomes" id="UP000319383">
    <property type="component" value="Chromosome"/>
</dbReference>
<dbReference type="SUPFAM" id="SSF54506">
    <property type="entry name" value="Diaminopimelate epimerase-like"/>
    <property type="match status" value="1"/>
</dbReference>
<keyword evidence="2" id="KW-0413">Isomerase</keyword>